<reference evidence="2" key="1">
    <citation type="journal article" date="2015" name="Nature">
        <title>Complex archaea that bridge the gap between prokaryotes and eukaryotes.</title>
        <authorList>
            <person name="Spang A."/>
            <person name="Saw J.H."/>
            <person name="Jorgensen S.L."/>
            <person name="Zaremba-Niedzwiedzka K."/>
            <person name="Martijn J."/>
            <person name="Lind A.E."/>
            <person name="van Eijk R."/>
            <person name="Schleper C."/>
            <person name="Guy L."/>
            <person name="Ettema T.J."/>
        </authorList>
    </citation>
    <scope>NUCLEOTIDE SEQUENCE</scope>
</reference>
<feature type="domain" description="GIY-YIG" evidence="1">
    <location>
        <begin position="13"/>
        <end position="38"/>
    </location>
</feature>
<evidence type="ECO:0000313" key="2">
    <source>
        <dbReference type="EMBL" id="KKK72754.1"/>
    </source>
</evidence>
<accession>A0A0F9A2C0</accession>
<dbReference type="SUPFAM" id="SSF82771">
    <property type="entry name" value="GIY-YIG endonuclease"/>
    <property type="match status" value="1"/>
</dbReference>
<organism evidence="2">
    <name type="scientific">marine sediment metagenome</name>
    <dbReference type="NCBI Taxonomy" id="412755"/>
    <lineage>
        <taxon>unclassified sequences</taxon>
        <taxon>metagenomes</taxon>
        <taxon>ecological metagenomes</taxon>
    </lineage>
</organism>
<dbReference type="InterPro" id="IPR035901">
    <property type="entry name" value="GIY-YIG_endonuc_sf"/>
</dbReference>
<comment type="caution">
    <text evidence="2">The sequence shown here is derived from an EMBL/GenBank/DDBJ whole genome shotgun (WGS) entry which is preliminary data.</text>
</comment>
<name>A0A0F9A2C0_9ZZZZ</name>
<dbReference type="PROSITE" id="PS50164">
    <property type="entry name" value="GIY_YIG"/>
    <property type="match status" value="1"/>
</dbReference>
<sequence length="38" mass="4451">MTFNKNLLDKMPKKCGVYIMKDFSNRVLYVGKAKNLKN</sequence>
<gene>
    <name evidence="2" type="ORF">LCGC14_2900690</name>
</gene>
<dbReference type="InterPro" id="IPR000305">
    <property type="entry name" value="GIY-YIG_endonuc"/>
</dbReference>
<proteinExistence type="predicted"/>
<protein>
    <recommendedName>
        <fullName evidence="1">GIY-YIG domain-containing protein</fullName>
    </recommendedName>
</protein>
<dbReference type="AlphaFoldDB" id="A0A0F9A2C0"/>
<evidence type="ECO:0000259" key="1">
    <source>
        <dbReference type="PROSITE" id="PS50164"/>
    </source>
</evidence>
<feature type="non-terminal residue" evidence="2">
    <location>
        <position position="38"/>
    </location>
</feature>
<dbReference type="EMBL" id="LAZR01057100">
    <property type="protein sequence ID" value="KKK72754.1"/>
    <property type="molecule type" value="Genomic_DNA"/>
</dbReference>
<dbReference type="Gene3D" id="3.40.1440.10">
    <property type="entry name" value="GIY-YIG endonuclease"/>
    <property type="match status" value="1"/>
</dbReference>